<evidence type="ECO:0000259" key="6">
    <source>
        <dbReference type="PROSITE" id="PS50977"/>
    </source>
</evidence>
<dbReference type="EMBL" id="QHHQ01000011">
    <property type="protein sequence ID" value="RAH96828.1"/>
    <property type="molecule type" value="Genomic_DNA"/>
</dbReference>
<accession>A0A8B2NDR4</accession>
<dbReference type="OrthoDB" id="9796019at2"/>
<organism evidence="7 8">
    <name type="scientific">Acuticoccus sediminis</name>
    <dbReference type="NCBI Taxonomy" id="2184697"/>
    <lineage>
        <taxon>Bacteria</taxon>
        <taxon>Pseudomonadati</taxon>
        <taxon>Pseudomonadota</taxon>
        <taxon>Alphaproteobacteria</taxon>
        <taxon>Hyphomicrobiales</taxon>
        <taxon>Amorphaceae</taxon>
        <taxon>Acuticoccus</taxon>
    </lineage>
</organism>
<evidence type="ECO:0000313" key="7">
    <source>
        <dbReference type="EMBL" id="RAH96828.1"/>
    </source>
</evidence>
<evidence type="ECO:0000256" key="1">
    <source>
        <dbReference type="ARBA" id="ARBA00023015"/>
    </source>
</evidence>
<dbReference type="InterPro" id="IPR001647">
    <property type="entry name" value="HTH_TetR"/>
</dbReference>
<dbReference type="PRINTS" id="PR00455">
    <property type="entry name" value="HTHTETR"/>
</dbReference>
<dbReference type="InterPro" id="IPR009057">
    <property type="entry name" value="Homeodomain-like_sf"/>
</dbReference>
<feature type="region of interest" description="Disordered" evidence="5">
    <location>
        <begin position="1"/>
        <end position="23"/>
    </location>
</feature>
<proteinExistence type="predicted"/>
<dbReference type="Proteomes" id="UP000249590">
    <property type="component" value="Unassembled WGS sequence"/>
</dbReference>
<dbReference type="InterPro" id="IPR036271">
    <property type="entry name" value="Tet_transcr_reg_TetR-rel_C_sf"/>
</dbReference>
<keyword evidence="8" id="KW-1185">Reference proteome</keyword>
<keyword evidence="1" id="KW-0805">Transcription regulation</keyword>
<evidence type="ECO:0000256" key="5">
    <source>
        <dbReference type="SAM" id="MobiDB-lite"/>
    </source>
</evidence>
<feature type="DNA-binding region" description="H-T-H motif" evidence="4">
    <location>
        <begin position="49"/>
        <end position="68"/>
    </location>
</feature>
<dbReference type="PANTHER" id="PTHR30055:SF148">
    <property type="entry name" value="TETR-FAMILY TRANSCRIPTIONAL REGULATOR"/>
    <property type="match status" value="1"/>
</dbReference>
<gene>
    <name evidence="7" type="ORF">DLJ53_31725</name>
</gene>
<keyword evidence="3" id="KW-0804">Transcription</keyword>
<dbReference type="Pfam" id="PF16859">
    <property type="entry name" value="TetR_C_11"/>
    <property type="match status" value="1"/>
</dbReference>
<dbReference type="RefSeq" id="WP_111352350.1">
    <property type="nucleotide sequence ID" value="NZ_JAIWKD010000011.1"/>
</dbReference>
<dbReference type="Gene3D" id="1.10.357.10">
    <property type="entry name" value="Tetracycline Repressor, domain 2"/>
    <property type="match status" value="1"/>
</dbReference>
<dbReference type="GO" id="GO:0000976">
    <property type="term" value="F:transcription cis-regulatory region binding"/>
    <property type="evidence" value="ECO:0007669"/>
    <property type="project" value="TreeGrafter"/>
</dbReference>
<reference evidence="7 8" key="1">
    <citation type="submission" date="2018-05" db="EMBL/GenBank/DDBJ databases">
        <title>Acuticoccus sediminis sp. nov., isolated from deep-sea sediment of Indian Ocean.</title>
        <authorList>
            <person name="Liu X."/>
            <person name="Lai Q."/>
            <person name="Du Y."/>
            <person name="Sun F."/>
            <person name="Zhang X."/>
            <person name="Wang S."/>
            <person name="Shao Z."/>
        </authorList>
    </citation>
    <scope>NUCLEOTIDE SEQUENCE [LARGE SCALE GENOMIC DNA]</scope>
    <source>
        <strain evidence="7 8">PTG4-2</strain>
    </source>
</reference>
<comment type="caution">
    <text evidence="7">The sequence shown here is derived from an EMBL/GenBank/DDBJ whole genome shotgun (WGS) entry which is preliminary data.</text>
</comment>
<evidence type="ECO:0000256" key="2">
    <source>
        <dbReference type="ARBA" id="ARBA00023125"/>
    </source>
</evidence>
<dbReference type="GO" id="GO:0003700">
    <property type="term" value="F:DNA-binding transcription factor activity"/>
    <property type="evidence" value="ECO:0007669"/>
    <property type="project" value="TreeGrafter"/>
</dbReference>
<dbReference type="SUPFAM" id="SSF46689">
    <property type="entry name" value="Homeodomain-like"/>
    <property type="match status" value="1"/>
</dbReference>
<sequence length="208" mass="22159">MPKPLPVNEPQPEAAPSRRVGRPRAEGTKVRILAAANAILEEEGIAGFTVEAVAARAGAGRATIYRWWPTRGALAMAGFLAETAPKITYPAAGTARATITKQLKRVAEVYSGKAGRVLAALIAEGQRDPGTITAFVDGYARPRRDEGRAILQAGIDRGELCADLDLEVALDALYGPIYYRLLVPLNPLDAAAAERIADQVFEGMLAPR</sequence>
<name>A0A8B2NDR4_9HYPH</name>
<dbReference type="SUPFAM" id="SSF48498">
    <property type="entry name" value="Tetracyclin repressor-like, C-terminal domain"/>
    <property type="match status" value="1"/>
</dbReference>
<dbReference type="PROSITE" id="PS50977">
    <property type="entry name" value="HTH_TETR_2"/>
    <property type="match status" value="1"/>
</dbReference>
<evidence type="ECO:0000313" key="8">
    <source>
        <dbReference type="Proteomes" id="UP000249590"/>
    </source>
</evidence>
<dbReference type="Gene3D" id="1.10.10.60">
    <property type="entry name" value="Homeodomain-like"/>
    <property type="match status" value="1"/>
</dbReference>
<dbReference type="Pfam" id="PF00440">
    <property type="entry name" value="TetR_N"/>
    <property type="match status" value="1"/>
</dbReference>
<keyword evidence="2 4" id="KW-0238">DNA-binding</keyword>
<evidence type="ECO:0000256" key="4">
    <source>
        <dbReference type="PROSITE-ProRule" id="PRU00335"/>
    </source>
</evidence>
<protein>
    <submittedName>
        <fullName evidence="7">TetR family transcriptional regulator</fullName>
    </submittedName>
</protein>
<dbReference type="InterPro" id="IPR050109">
    <property type="entry name" value="HTH-type_TetR-like_transc_reg"/>
</dbReference>
<evidence type="ECO:0000256" key="3">
    <source>
        <dbReference type="ARBA" id="ARBA00023163"/>
    </source>
</evidence>
<dbReference type="AlphaFoldDB" id="A0A8B2NDR4"/>
<dbReference type="PANTHER" id="PTHR30055">
    <property type="entry name" value="HTH-TYPE TRANSCRIPTIONAL REGULATOR RUTR"/>
    <property type="match status" value="1"/>
</dbReference>
<feature type="domain" description="HTH tetR-type" evidence="6">
    <location>
        <begin position="26"/>
        <end position="86"/>
    </location>
</feature>
<dbReference type="InterPro" id="IPR011075">
    <property type="entry name" value="TetR_C"/>
</dbReference>